<evidence type="ECO:0000313" key="10">
    <source>
        <dbReference type="EMBL" id="GEU45020.1"/>
    </source>
</evidence>
<keyword evidence="6 10" id="KW-0695">RNA-directed DNA polymerase</keyword>
<keyword evidence="7" id="KW-0862">Zinc</keyword>
<proteinExistence type="predicted"/>
<keyword evidence="5" id="KW-0378">Hydrolase</keyword>
<dbReference type="FunFam" id="3.10.20.370:FF:000001">
    <property type="entry name" value="Retrovirus-related Pol polyprotein from transposon 17.6-like protein"/>
    <property type="match status" value="1"/>
</dbReference>
<dbReference type="GO" id="GO:0008270">
    <property type="term" value="F:zinc ion binding"/>
    <property type="evidence" value="ECO:0007669"/>
    <property type="project" value="UniProtKB-KW"/>
</dbReference>
<keyword evidence="7" id="KW-0863">Zinc-finger</keyword>
<evidence type="ECO:0000256" key="2">
    <source>
        <dbReference type="ARBA" id="ARBA00022695"/>
    </source>
</evidence>
<comment type="caution">
    <text evidence="10">The sequence shown here is derived from an EMBL/GenBank/DDBJ whole genome shotgun (WGS) entry which is preliminary data.</text>
</comment>
<dbReference type="SUPFAM" id="SSF56672">
    <property type="entry name" value="DNA/RNA polymerases"/>
    <property type="match status" value="1"/>
</dbReference>
<evidence type="ECO:0000256" key="3">
    <source>
        <dbReference type="ARBA" id="ARBA00022722"/>
    </source>
</evidence>
<dbReference type="AlphaFoldDB" id="A0A6L2K8C9"/>
<keyword evidence="3" id="KW-0540">Nuclease</keyword>
<evidence type="ECO:0000256" key="1">
    <source>
        <dbReference type="ARBA" id="ARBA00022679"/>
    </source>
</evidence>
<evidence type="ECO:0000256" key="8">
    <source>
        <dbReference type="SAM" id="MobiDB-lite"/>
    </source>
</evidence>
<feature type="compositionally biased region" description="Low complexity" evidence="8">
    <location>
        <begin position="501"/>
        <end position="512"/>
    </location>
</feature>
<feature type="compositionally biased region" description="Basic and acidic residues" evidence="8">
    <location>
        <begin position="239"/>
        <end position="249"/>
    </location>
</feature>
<organism evidence="10">
    <name type="scientific">Tanacetum cinerariifolium</name>
    <name type="common">Dalmatian daisy</name>
    <name type="synonym">Chrysanthemum cinerariifolium</name>
    <dbReference type="NCBI Taxonomy" id="118510"/>
    <lineage>
        <taxon>Eukaryota</taxon>
        <taxon>Viridiplantae</taxon>
        <taxon>Streptophyta</taxon>
        <taxon>Embryophyta</taxon>
        <taxon>Tracheophyta</taxon>
        <taxon>Spermatophyta</taxon>
        <taxon>Magnoliopsida</taxon>
        <taxon>eudicotyledons</taxon>
        <taxon>Gunneridae</taxon>
        <taxon>Pentapetalae</taxon>
        <taxon>asterids</taxon>
        <taxon>campanulids</taxon>
        <taxon>Asterales</taxon>
        <taxon>Asteraceae</taxon>
        <taxon>Asteroideae</taxon>
        <taxon>Anthemideae</taxon>
        <taxon>Anthemidinae</taxon>
        <taxon>Tanacetum</taxon>
    </lineage>
</organism>
<dbReference type="EMBL" id="BKCJ010001926">
    <property type="protein sequence ID" value="GEU45020.1"/>
    <property type="molecule type" value="Genomic_DNA"/>
</dbReference>
<evidence type="ECO:0000256" key="4">
    <source>
        <dbReference type="ARBA" id="ARBA00022759"/>
    </source>
</evidence>
<dbReference type="GO" id="GO:0003964">
    <property type="term" value="F:RNA-directed DNA polymerase activity"/>
    <property type="evidence" value="ECO:0007669"/>
    <property type="project" value="UniProtKB-KW"/>
</dbReference>
<feature type="compositionally biased region" description="Acidic residues" evidence="8">
    <location>
        <begin position="222"/>
        <end position="238"/>
    </location>
</feature>
<dbReference type="GO" id="GO:0016787">
    <property type="term" value="F:hydrolase activity"/>
    <property type="evidence" value="ECO:0007669"/>
    <property type="project" value="UniProtKB-KW"/>
</dbReference>
<dbReference type="InterPro" id="IPR056924">
    <property type="entry name" value="SH3_Tf2-1"/>
</dbReference>
<gene>
    <name evidence="10" type="ORF">Tci_016998</name>
</gene>
<dbReference type="Pfam" id="PF17917">
    <property type="entry name" value="RT_RNaseH"/>
    <property type="match status" value="1"/>
</dbReference>
<dbReference type="PROSITE" id="PS50158">
    <property type="entry name" value="ZF_CCHC"/>
    <property type="match status" value="1"/>
</dbReference>
<feature type="region of interest" description="Disordered" evidence="8">
    <location>
        <begin position="208"/>
        <end position="296"/>
    </location>
</feature>
<feature type="region of interest" description="Disordered" evidence="8">
    <location>
        <begin position="493"/>
        <end position="512"/>
    </location>
</feature>
<sequence length="1135" mass="129344">MKEKEEAQQRKFLENLKQLHINIPFTEALTQMPKYAKFLKGLLSNKTRLEEAYTVTMNERCSTVLLNKLPSKEKDPGSFTIPCDIGHLHINNALADLGASISLMHYTMYEKLGRPFLATARAMIDVFNKKITLRVGNEDLIFDVDQSIKRPPAEDDECYMSMPAQWERMGTPTQCDMVCDTFWEKLIMRELEGEWTMQKEMRMISKDGTISKFPRFTSSKEEENEEEDEGKEEEEEKEELEKKRSKEASKIGSNSKPPCYATIDNDVESDLESTTRSEPICKEIEDTSPNRRSDSRNDENLDIAAIIAQQLQNILPQIVTQVTNNVNNANANGQNSRNGGNGGNNVCSYKTFLACNPRDYDGKGGAVVLTRWIEKIESVQERGREDAIGYTDRFHELATLVSHLVTLESKRIERYINGLAPQIHGMLQATQPTMMQSAILKAGILTNKAIRCGTLTRSGEKRKMENNQRVCYECGHSDHLRNTCPKLNRTPGQAGNHLSLGGNRNTQNNGNQARGRAFSVNVFDALHDPNVVTGTFSLNDHFATVLFNSGADFSFISTKFAPLIKVKPSIVSLRYVIEVANGKKEEADRIIHGCKLELGNSLFTIDLIPLGYGSFDVIVRMDWLSKNKAKIVCHEKVVRIPLDSGELLHVQGECTLGGTKTLMSTKAEESELSDILIIRDFIDVFPEDLSGLPPQRQEEAFQTLKDNLCNAPILSLPDGIEDFVVYCDASNQGLGCVLMQRGNVIAYASRQLKIHEKNYTTHDLELGAVVFALKTWRHYLYGTKSVIYTDHKSLQDIFDQKELNMRQRRWIKLFSDYGCQIRYHPGKANVVADALSRKERVKPRRVRAMAITIQSEVKRMILSAQSEAFKKENALAERLHKLDQQMEKKEDESLYFMDQRFRDAIEYEYGLSSSDGWTNYHLSIRCASFEALYVRKCRSPVLWAEIGESRLIGPELVLETTDKVVLIKEKLKAARDRQKSYADNRRKPLEFEVRDQVLLKVSPWKGVIRFGKKGKLAPRYVGPSEILERVSPVAYQLRFPEELSNVHDTFHVSNLKKCLADANLHVPLDEIKVDKTLYFVKEPVKIIDREVKSLKRSRIPIVKVRWNSKHSPEFTWEHEDHMKAKYADNAVERTS</sequence>
<dbReference type="CDD" id="cd00303">
    <property type="entry name" value="retropepsin_like"/>
    <property type="match status" value="1"/>
</dbReference>
<protein>
    <submittedName>
        <fullName evidence="10">Putative reverse transcriptase domain-containing protein</fullName>
    </submittedName>
</protein>
<evidence type="ECO:0000259" key="9">
    <source>
        <dbReference type="PROSITE" id="PS50158"/>
    </source>
</evidence>
<dbReference type="InterPro" id="IPR041373">
    <property type="entry name" value="RT_RNaseH"/>
</dbReference>
<evidence type="ECO:0000256" key="6">
    <source>
        <dbReference type="ARBA" id="ARBA00022918"/>
    </source>
</evidence>
<feature type="domain" description="CCHC-type" evidence="9">
    <location>
        <begin position="471"/>
        <end position="486"/>
    </location>
</feature>
<dbReference type="Pfam" id="PF08284">
    <property type="entry name" value="RVP_2"/>
    <property type="match status" value="1"/>
</dbReference>
<evidence type="ECO:0000256" key="5">
    <source>
        <dbReference type="ARBA" id="ARBA00022801"/>
    </source>
</evidence>
<dbReference type="InterPro" id="IPR050951">
    <property type="entry name" value="Retrovirus_Pol_polyprotein"/>
</dbReference>
<evidence type="ECO:0000256" key="7">
    <source>
        <dbReference type="PROSITE-ProRule" id="PRU00047"/>
    </source>
</evidence>
<dbReference type="Gene3D" id="2.40.70.10">
    <property type="entry name" value="Acid Proteases"/>
    <property type="match status" value="1"/>
</dbReference>
<dbReference type="PANTHER" id="PTHR37984">
    <property type="entry name" value="PROTEIN CBG26694"/>
    <property type="match status" value="1"/>
</dbReference>
<feature type="compositionally biased region" description="Basic and acidic residues" evidence="8">
    <location>
        <begin position="273"/>
        <end position="296"/>
    </location>
</feature>
<accession>A0A6L2K8C9</accession>
<keyword evidence="4" id="KW-0255">Endonuclease</keyword>
<name>A0A6L2K8C9_TANCI</name>
<keyword evidence="1" id="KW-0808">Transferase</keyword>
<reference evidence="10" key="1">
    <citation type="journal article" date="2019" name="Sci. Rep.">
        <title>Draft genome of Tanacetum cinerariifolium, the natural source of mosquito coil.</title>
        <authorList>
            <person name="Yamashiro T."/>
            <person name="Shiraishi A."/>
            <person name="Satake H."/>
            <person name="Nakayama K."/>
        </authorList>
    </citation>
    <scope>NUCLEOTIDE SEQUENCE</scope>
</reference>
<dbReference type="GO" id="GO:0003676">
    <property type="term" value="F:nucleic acid binding"/>
    <property type="evidence" value="ECO:0007669"/>
    <property type="project" value="InterPro"/>
</dbReference>
<dbReference type="Pfam" id="PF24626">
    <property type="entry name" value="SH3_Tf2-1"/>
    <property type="match status" value="1"/>
</dbReference>
<dbReference type="InterPro" id="IPR021109">
    <property type="entry name" value="Peptidase_aspartic_dom_sf"/>
</dbReference>
<dbReference type="InterPro" id="IPR043502">
    <property type="entry name" value="DNA/RNA_pol_sf"/>
</dbReference>
<dbReference type="PANTHER" id="PTHR37984:SF5">
    <property type="entry name" value="PROTEIN NYNRIN-LIKE"/>
    <property type="match status" value="1"/>
</dbReference>
<keyword evidence="2" id="KW-0548">Nucleotidyltransferase</keyword>
<dbReference type="GO" id="GO:0004519">
    <property type="term" value="F:endonuclease activity"/>
    <property type="evidence" value="ECO:0007669"/>
    <property type="project" value="UniProtKB-KW"/>
</dbReference>
<keyword evidence="7" id="KW-0479">Metal-binding</keyword>
<dbReference type="InterPro" id="IPR001878">
    <property type="entry name" value="Znf_CCHC"/>
</dbReference>
<dbReference type="SUPFAM" id="SSF50630">
    <property type="entry name" value="Acid proteases"/>
    <property type="match status" value="1"/>
</dbReference>
<dbReference type="CDD" id="cd09274">
    <property type="entry name" value="RNase_HI_RT_Ty3"/>
    <property type="match status" value="1"/>
</dbReference>